<evidence type="ECO:0000256" key="5">
    <source>
        <dbReference type="ARBA" id="ARBA00022723"/>
    </source>
</evidence>
<dbReference type="Gene3D" id="3.10.520.10">
    <property type="entry name" value="ApbE-like domains"/>
    <property type="match status" value="1"/>
</dbReference>
<dbReference type="PANTHER" id="PTHR30040">
    <property type="entry name" value="THIAMINE BIOSYNTHESIS LIPOPROTEIN APBE"/>
    <property type="match status" value="1"/>
</dbReference>
<evidence type="ECO:0000256" key="2">
    <source>
        <dbReference type="ARBA" id="ARBA00016337"/>
    </source>
</evidence>
<comment type="catalytic activity">
    <reaction evidence="9 10">
        <text>L-threonyl-[protein] + FAD = FMN-L-threonyl-[protein] + AMP + H(+)</text>
        <dbReference type="Rhea" id="RHEA:36847"/>
        <dbReference type="Rhea" id="RHEA-COMP:11060"/>
        <dbReference type="Rhea" id="RHEA-COMP:11061"/>
        <dbReference type="ChEBI" id="CHEBI:15378"/>
        <dbReference type="ChEBI" id="CHEBI:30013"/>
        <dbReference type="ChEBI" id="CHEBI:57692"/>
        <dbReference type="ChEBI" id="CHEBI:74257"/>
        <dbReference type="ChEBI" id="CHEBI:456215"/>
        <dbReference type="EC" id="2.7.1.180"/>
    </reaction>
</comment>
<dbReference type="Proteomes" id="UP000576082">
    <property type="component" value="Unassembled WGS sequence"/>
</dbReference>
<evidence type="ECO:0000256" key="12">
    <source>
        <dbReference type="SAM" id="Phobius"/>
    </source>
</evidence>
<protein>
    <recommendedName>
        <fullName evidence="2 10">FAD:protein FMN transferase</fullName>
        <ecNumber evidence="1 10">2.7.1.180</ecNumber>
    </recommendedName>
    <alternativeName>
        <fullName evidence="8 10">Flavin transferase</fullName>
    </alternativeName>
</protein>
<evidence type="ECO:0000256" key="3">
    <source>
        <dbReference type="ARBA" id="ARBA00022630"/>
    </source>
</evidence>
<evidence type="ECO:0000256" key="9">
    <source>
        <dbReference type="ARBA" id="ARBA00048540"/>
    </source>
</evidence>
<keyword evidence="14" id="KW-1185">Reference proteome</keyword>
<evidence type="ECO:0000256" key="1">
    <source>
        <dbReference type="ARBA" id="ARBA00011955"/>
    </source>
</evidence>
<organism evidence="13 14">
    <name type="scientific">Flammeovirga aprica JL-4</name>
    <dbReference type="NCBI Taxonomy" id="694437"/>
    <lineage>
        <taxon>Bacteria</taxon>
        <taxon>Pseudomonadati</taxon>
        <taxon>Bacteroidota</taxon>
        <taxon>Cytophagia</taxon>
        <taxon>Cytophagales</taxon>
        <taxon>Flammeovirgaceae</taxon>
        <taxon>Flammeovirga</taxon>
    </lineage>
</organism>
<feature type="binding site" evidence="11">
    <location>
        <position position="294"/>
    </location>
    <ligand>
        <name>Mg(2+)</name>
        <dbReference type="ChEBI" id="CHEBI:18420"/>
    </ligand>
</feature>
<name>A0A7X9S1A3_9BACT</name>
<keyword evidence="7 10" id="KW-0460">Magnesium</keyword>
<proteinExistence type="inferred from homology"/>
<evidence type="ECO:0000256" key="8">
    <source>
        <dbReference type="ARBA" id="ARBA00031306"/>
    </source>
</evidence>
<evidence type="ECO:0000256" key="10">
    <source>
        <dbReference type="PIRNR" id="PIRNR006268"/>
    </source>
</evidence>
<comment type="similarity">
    <text evidence="10">Belongs to the ApbE family.</text>
</comment>
<dbReference type="PANTHER" id="PTHR30040:SF2">
    <property type="entry name" value="FAD:PROTEIN FMN TRANSFERASE"/>
    <property type="match status" value="1"/>
</dbReference>
<evidence type="ECO:0000313" key="13">
    <source>
        <dbReference type="EMBL" id="NME72530.1"/>
    </source>
</evidence>
<dbReference type="InterPro" id="IPR024932">
    <property type="entry name" value="ApbE"/>
</dbReference>
<keyword evidence="12" id="KW-0472">Membrane</keyword>
<keyword evidence="5 10" id="KW-0479">Metal-binding</keyword>
<dbReference type="GO" id="GO:0016740">
    <property type="term" value="F:transferase activity"/>
    <property type="evidence" value="ECO:0007669"/>
    <property type="project" value="UniProtKB-UniRule"/>
</dbReference>
<feature type="transmembrane region" description="Helical" evidence="12">
    <location>
        <begin position="7"/>
        <end position="24"/>
    </location>
</feature>
<keyword evidence="3 10" id="KW-0285">Flavoprotein</keyword>
<dbReference type="EMBL" id="JABANE010000172">
    <property type="protein sequence ID" value="NME72530.1"/>
    <property type="molecule type" value="Genomic_DNA"/>
</dbReference>
<dbReference type="EC" id="2.7.1.180" evidence="1 10"/>
<feature type="binding site" evidence="11">
    <location>
        <position position="298"/>
    </location>
    <ligand>
        <name>Mg(2+)</name>
        <dbReference type="ChEBI" id="CHEBI:18420"/>
    </ligand>
</feature>
<dbReference type="RefSeq" id="WP_169660716.1">
    <property type="nucleotide sequence ID" value="NZ_JABANE010000172.1"/>
</dbReference>
<reference evidence="13 14" key="1">
    <citation type="submission" date="2020-04" db="EMBL/GenBank/DDBJ databases">
        <title>Flammeovirga sp. SR4, a novel species isolated from seawater.</title>
        <authorList>
            <person name="Wang X."/>
        </authorList>
    </citation>
    <scope>NUCLEOTIDE SEQUENCE [LARGE SCALE GENOMIC DNA]</scope>
    <source>
        <strain evidence="13 14">ATCC 23126</strain>
    </source>
</reference>
<comment type="cofactor">
    <cofactor evidence="11">
        <name>Mg(2+)</name>
        <dbReference type="ChEBI" id="CHEBI:18420"/>
    </cofactor>
    <cofactor evidence="11">
        <name>Mn(2+)</name>
        <dbReference type="ChEBI" id="CHEBI:29035"/>
    </cofactor>
    <text evidence="11">Magnesium. Can also use manganese.</text>
</comment>
<feature type="binding site" evidence="11">
    <location>
        <position position="176"/>
    </location>
    <ligand>
        <name>Mg(2+)</name>
        <dbReference type="ChEBI" id="CHEBI:18420"/>
    </ligand>
</feature>
<sequence>MDNRKKNIIYSFILITLVGIVWVYRKYNPELPTHFHVRGTTMGVVPYNVKYIDQEGRPLDEEIKKVLADFNQSLSTYIPSSEISRFNSGTAFTYESAFFYPVLKESKEVYDITEGSFDPTIQPLVKAWGFGPGKTPTIKDEEVDSIKSFVNFASYISFDEKEVRKSKEGVELDFSAIAKGYAVDVVADLLRAKNIHNFMVEIGGEVVCEGHNEKEKVWRIGIDNPRYGEGGQQEQLSLIVELPNKALATSGNYRNFYEKDGKKYAHTLDPRSGYPVQHSLLSASVFSSSCMRSDAYATAFMVMGVEKAIKVIEDHSDLEAILIYDDNGVMKNYISEGAEKFIMNK</sequence>
<dbReference type="PIRSF" id="PIRSF006268">
    <property type="entry name" value="ApbE"/>
    <property type="match status" value="1"/>
</dbReference>
<dbReference type="SUPFAM" id="SSF143631">
    <property type="entry name" value="ApbE-like"/>
    <property type="match status" value="1"/>
</dbReference>
<dbReference type="InterPro" id="IPR003374">
    <property type="entry name" value="ApbE-like_sf"/>
</dbReference>
<evidence type="ECO:0000256" key="6">
    <source>
        <dbReference type="ARBA" id="ARBA00022827"/>
    </source>
</evidence>
<comment type="caution">
    <text evidence="13">The sequence shown here is derived from an EMBL/GenBank/DDBJ whole genome shotgun (WGS) entry which is preliminary data.</text>
</comment>
<keyword evidence="12" id="KW-0812">Transmembrane</keyword>
<keyword evidence="6 10" id="KW-0274">FAD</keyword>
<dbReference type="Pfam" id="PF02424">
    <property type="entry name" value="ApbE"/>
    <property type="match status" value="1"/>
</dbReference>
<dbReference type="AlphaFoldDB" id="A0A7X9S1A3"/>
<keyword evidence="12" id="KW-1133">Transmembrane helix</keyword>
<keyword evidence="4 10" id="KW-0808">Transferase</keyword>
<evidence type="ECO:0000256" key="4">
    <source>
        <dbReference type="ARBA" id="ARBA00022679"/>
    </source>
</evidence>
<evidence type="ECO:0000256" key="7">
    <source>
        <dbReference type="ARBA" id="ARBA00022842"/>
    </source>
</evidence>
<accession>A0A7X9S1A3</accession>
<dbReference type="GO" id="GO:0046872">
    <property type="term" value="F:metal ion binding"/>
    <property type="evidence" value="ECO:0007669"/>
    <property type="project" value="UniProtKB-UniRule"/>
</dbReference>
<evidence type="ECO:0000313" key="14">
    <source>
        <dbReference type="Proteomes" id="UP000576082"/>
    </source>
</evidence>
<evidence type="ECO:0000256" key="11">
    <source>
        <dbReference type="PIRSR" id="PIRSR006268-2"/>
    </source>
</evidence>
<gene>
    <name evidence="13" type="ORF">HHU12_31505</name>
</gene>